<name>B8GHR0_METPE</name>
<keyword evidence="2" id="KW-1185">Reference proteome</keyword>
<proteinExistence type="predicted"/>
<evidence type="ECO:0000313" key="2">
    <source>
        <dbReference type="Proteomes" id="UP000002457"/>
    </source>
</evidence>
<accession>B8GHR0</accession>
<dbReference type="KEGG" id="mpl:Mpal_1332"/>
<dbReference type="EMBL" id="CP001338">
    <property type="protein sequence ID" value="ACL16665.1"/>
    <property type="molecule type" value="Genomic_DNA"/>
</dbReference>
<dbReference type="HOGENOM" id="CLU_183479_0_0_2"/>
<dbReference type="AlphaFoldDB" id="B8GHR0"/>
<dbReference type="GeneID" id="7271193"/>
<reference evidence="1 2" key="1">
    <citation type="journal article" date="2015" name="Genome Announc.">
        <title>Complete Genome Sequence of Methanosphaerula palustris E1-9CT, a Hydrogenotrophic Methanogen Isolated from a Minerotrophic Fen Peatland.</title>
        <authorList>
            <person name="Cadillo-Quiroz H."/>
            <person name="Browne P."/>
            <person name="Kyrpides N."/>
            <person name="Woyke T."/>
            <person name="Goodwin L."/>
            <person name="Detter C."/>
            <person name="Yavitt J.B."/>
            <person name="Zinder S.H."/>
        </authorList>
    </citation>
    <scope>NUCLEOTIDE SEQUENCE [LARGE SCALE GENOMIC DNA]</scope>
    <source>
        <strain evidence="2">ATCC BAA-1556 / DSM 19958 / E1-9c</strain>
    </source>
</reference>
<protein>
    <submittedName>
        <fullName evidence="1">Uncharacterized protein</fullName>
    </submittedName>
</protein>
<dbReference type="OrthoDB" id="117417at2157"/>
<dbReference type="RefSeq" id="WP_012617984.1">
    <property type="nucleotide sequence ID" value="NC_011832.1"/>
</dbReference>
<dbReference type="Proteomes" id="UP000002457">
    <property type="component" value="Chromosome"/>
</dbReference>
<sequence length="95" mass="11093">MGVFRYDSKYAAPTKEQRERYMKGESKEIHFGEEGEIMVIEYDEAAYLKDEVDGVRILFTGVEDKGRIYDEVKLLLDQHQQKVDPRESFKNAGDL</sequence>
<organism evidence="1 2">
    <name type="scientific">Methanosphaerula palustris (strain ATCC BAA-1556 / DSM 19958 / E1-9c)</name>
    <dbReference type="NCBI Taxonomy" id="521011"/>
    <lineage>
        <taxon>Archaea</taxon>
        <taxon>Methanobacteriati</taxon>
        <taxon>Methanobacteriota</taxon>
        <taxon>Stenosarchaea group</taxon>
        <taxon>Methanomicrobia</taxon>
        <taxon>Methanomicrobiales</taxon>
        <taxon>Methanoregulaceae</taxon>
        <taxon>Methanosphaerula</taxon>
    </lineage>
</organism>
<gene>
    <name evidence="1" type="ordered locus">Mpal_1332</name>
</gene>
<evidence type="ECO:0000313" key="1">
    <source>
        <dbReference type="EMBL" id="ACL16665.1"/>
    </source>
</evidence>
<dbReference type="eggNOG" id="arCOG09461">
    <property type="taxonomic scope" value="Archaea"/>
</dbReference>
<dbReference type="STRING" id="521011.Mpal_1332"/>